<name>A0A4Y7QB46_9AGAM</name>
<keyword evidence="2" id="KW-1133">Transmembrane helix</keyword>
<proteinExistence type="predicted"/>
<gene>
    <name evidence="4" type="ORF">BD410DRAFT_116796</name>
</gene>
<dbReference type="PANTHER" id="PTHR32085:SF3">
    <property type="entry name" value="PROTEIN CSF1"/>
    <property type="match status" value="1"/>
</dbReference>
<accession>A0A4Y7QB46</accession>
<feature type="region of interest" description="Disordered" evidence="1">
    <location>
        <begin position="1161"/>
        <end position="1208"/>
    </location>
</feature>
<protein>
    <recommendedName>
        <fullName evidence="3">Csf1 N-terminal domain-containing protein</fullName>
    </recommendedName>
</protein>
<dbReference type="GO" id="GO:0016020">
    <property type="term" value="C:membrane"/>
    <property type="evidence" value="ECO:0007669"/>
    <property type="project" value="InterPro"/>
</dbReference>
<keyword evidence="2" id="KW-0472">Membrane</keyword>
<dbReference type="STRING" id="50990.A0A4Y7QB46"/>
<evidence type="ECO:0000259" key="3">
    <source>
        <dbReference type="Pfam" id="PF21678"/>
    </source>
</evidence>
<dbReference type="Proteomes" id="UP000294933">
    <property type="component" value="Unassembled WGS sequence"/>
</dbReference>
<dbReference type="InterPro" id="IPR048636">
    <property type="entry name" value="Csf1_N"/>
</dbReference>
<feature type="compositionally biased region" description="Polar residues" evidence="1">
    <location>
        <begin position="2411"/>
        <end position="2430"/>
    </location>
</feature>
<feature type="region of interest" description="Disordered" evidence="1">
    <location>
        <begin position="1109"/>
        <end position="1147"/>
    </location>
</feature>
<evidence type="ECO:0000313" key="4">
    <source>
        <dbReference type="EMBL" id="TDL24302.1"/>
    </source>
</evidence>
<evidence type="ECO:0000313" key="5">
    <source>
        <dbReference type="Proteomes" id="UP000294933"/>
    </source>
</evidence>
<feature type="compositionally biased region" description="Basic residues" evidence="1">
    <location>
        <begin position="1118"/>
        <end position="1133"/>
    </location>
</feature>
<feature type="region of interest" description="Disordered" evidence="1">
    <location>
        <begin position="1068"/>
        <end position="1093"/>
    </location>
</feature>
<dbReference type="PANTHER" id="PTHR32085">
    <property type="entry name" value="PROTEIN CSF1"/>
    <property type="match status" value="1"/>
</dbReference>
<dbReference type="InterPro" id="IPR029636">
    <property type="entry name" value="Csf1"/>
</dbReference>
<feature type="compositionally biased region" description="Basic and acidic residues" evidence="1">
    <location>
        <begin position="1069"/>
        <end position="1081"/>
    </location>
</feature>
<evidence type="ECO:0000256" key="2">
    <source>
        <dbReference type="SAM" id="Phobius"/>
    </source>
</evidence>
<reference evidence="4 5" key="1">
    <citation type="submission" date="2018-06" db="EMBL/GenBank/DDBJ databases">
        <title>A transcriptomic atlas of mushroom development highlights an independent origin of complex multicellularity.</title>
        <authorList>
            <consortium name="DOE Joint Genome Institute"/>
            <person name="Krizsan K."/>
            <person name="Almasi E."/>
            <person name="Merenyi Z."/>
            <person name="Sahu N."/>
            <person name="Viragh M."/>
            <person name="Koszo T."/>
            <person name="Mondo S."/>
            <person name="Kiss B."/>
            <person name="Balint B."/>
            <person name="Kues U."/>
            <person name="Barry K."/>
            <person name="Hegedus J.C."/>
            <person name="Henrissat B."/>
            <person name="Johnson J."/>
            <person name="Lipzen A."/>
            <person name="Ohm R."/>
            <person name="Nagy I."/>
            <person name="Pangilinan J."/>
            <person name="Yan J."/>
            <person name="Xiong Y."/>
            <person name="Grigoriev I.V."/>
            <person name="Hibbett D.S."/>
            <person name="Nagy L.G."/>
        </authorList>
    </citation>
    <scope>NUCLEOTIDE SEQUENCE [LARGE SCALE GENOMIC DNA]</scope>
    <source>
        <strain evidence="4 5">SZMC22713</strain>
    </source>
</reference>
<dbReference type="EMBL" id="ML170167">
    <property type="protein sequence ID" value="TDL24302.1"/>
    <property type="molecule type" value="Genomic_DNA"/>
</dbReference>
<sequence>MNVIFLVCAILVVIASVLFIFFWNRLLGFLLGLAIRLLYWDESATGIWVDFGSVHFSILAGRILFKELRYSSSNQTVRIVKCQLSWRYWLRLTAEEEDFRGENPTETKDKTRHSAIPCRIHISVEGVEWFMYNRTPAYEDILSRMHASDHGASFDEVRTNSRNIEGLYYTEHDETPQYRPGEQEASVAMPVFLSESLSWLRRQLPYLDPKNLLPFSFDATKAAIICGNNSTENLLMAQFTTARGTYGIVQSRSKFDLYKQLLRVGFENVFMSCIDNQDYWNSVPSIGKDVQRHLEKMNPEKVEGSSHLSFRRFMKLWRRRRKFFHPTLANNKKDFHTAKSKKKASKSVEDESHIGADFSTLEYAIDRKLLETRLLEMTYYSDVPGVVPANAPKHEYSGLEDMDIGNGDLPPEWGVDLITHGGFVRYGPWADRQRARLQHAFFPPSFQHASPTVRLAPGDQRMCTFLKILWELRDGTTLHIPFREASKNWQWDGLAPNMTPPGKQREAASVQIRVGDNSTLKYLMPWVATESGYDASMTMSILNISMTSSLNDIVLLKAEAGSLSCHLPAPLVWNDPRLWSFTIGLRSPIWYILRDHINMLTDLGKDWSSGPPHDFHLFIPMIYNIKFDWVDYEVNLYGNDHNIIDRPLVREENVLFNYRGPRLRNDVTIPANNYRPLSNTVSFTVDGSELILSLTLPRWNTNALYSPRQVTQISRIPSIHVDASYDYFTEVRENNIDQLKLAITARDPVFKEFGWVVRHIMVLRENYFGAFTQFSTTEEYLFKREKQKQIGDPLEFKYRPGKSNSFQVEMTVHVVDGCIILPAGLPGYERAAPFGKDGTDNVGLGAGVLYKVPQLQLVLRLHDYYMEMSLNIDPIKAMVVTDCPDLSQAHHFDFSKYKESLVIEGVDITANRLFGPQPRTSTYLCMWEIHIGDVRSSVTVHDGRILLQAARSFLLCYNDPFNTPASDYAIVTDPDATFLRVSVDCIDCVLLASQTTLRLSLPDGFSLASNDLAGDYYRKVLVLLAPAVDVLVLLALPSGRRWIEAASLHFEISLDLYRSPSGWKRSAKRQKEFLQKQDSETQRAQQLTREPLRERVKITSMNSLHLPHAQLPIIASGSKRRKLSHPRYRHRGRVQHDHTWLSDSDAEPNISEVDRDFRLAKSRPSSPIVPSPDNHSMSSGDESDETDSNASQMSWSDVSDTEDVGGLNNPKHRISRYWNICRQYAFSPDSSPSSWHPHSVSLLQDFRPTSVLDVQESDSCRSVLFDTPMNQHGISEVVQDDNVGEAIFRLRTIKEIRIFVTPLVASAVPCVLDEFLGDMSSPEFQVDSLMVDAVNDASKQPSKTIFDIALPSVRVTFLQDAMSITEFQALQSSTVVSQPPRGEVRIASILDIRATGGRALFEVPSDIPSNSGKFEMYGVALTLGTLYCERGLKRTRMSLSPSPILRVDLGNTSGVLRRNKLDAKLGPCAVNFQARAIEVSISTAKVIDKCTKIVLRAARKASTRVRLRLQHLIHDLLASSREKSVVYTLSMIQPSFLVQAGRPKKLRESWDWKLLLHLRDSLRHKQEGERLALSERQRAADVEIALDDIDEVLGRASDNKFVEAETISSKDVSFLQFLFNKNSAALPTANTSSQFTAVSFRAGQVDLVYEDAEVEDRNRLTVGPAYARFHMSERTLLGTTVIATPILKFLRLDKFDSGSLLSLMATLHVENICLQIFPNFIPLLQHILHVHRMLFKKQKEGRQASGPKRFTERPIALEVGISVGSFRLQAAAANIVFELAISSFSSSTSSHICPSTTSSGVSSASTSQTFGFNVVSVKAKERLSPSNAKSSDVLAAFIISRGTASGKVYQQESRRNDVLRCHVHIQSIDFSVPRSALRLYHFIDQWRQDYLPGIDAMMQALFKEIRNANNDSQPVPPPTDSQLPSFHVQLSIASLVVSLQVMHGTWISWQAIDALLFGRNNAPGVRGGLYNFGMQFSKHGISLSSKTSSDTSSRPIFYNAVLPNTTISSSLPSFRLSGSYDGVEMNILTLVDFFKVKVKPKHLDTLLSVQQKFGQDFNDLLVLIGDTRSTRPVTNNPARSSPPRRSTQFIVAGRFKGFNIGLDGPSSTQYLECKDIDGTMTDRNGRRWQIDLSDLALLLTRRNSSTDSNEAFSRQRCAAFVTVDLKARNRSEVHESANPHFLELSVTKLHAVMQPSSIGEFGDFLDHLQTELLVRKEQRALELEEFKEKARIIMRTFDVNPRTTPAPATSSFLSNRTVKITMSNVGVAFPLSLDTAIQIPHASMRGSSPLRAFLFSIKSVSFEAHRGETGRAHMDGFSFQFVPRFRQSVPAEFSGDVHQTRNRLVYPHMTADVKSESTASSRRIEIASKINGFILDLDPSITGYVFGLIDVYRHGKNSMEKLATGLPRMTADSQATTPVNEPSAGTQFRTPPTPSIRASFKFLSGHVRMHSGSERLALSLPDTAPRSRHEFAVDQATDTFKLPELSVWCDFRATPTLQRSSSAKEVEASQLVFKSTIHSSHNTLKPSLLPFITEVVHNFEERMRKAPPNAAHHHPVITGADILDLPKTSGSPFDPSKTSLQISFSLRIDQSQLELTCQPDVNVIAGLHWDSGGFVVNISPGLQSVSITGAIGGLTTSLKHGFLSEACAQLDARNLNFSVGFSKATLASGQTVNNVSVIVDTEVAGTIRLSRLQDFLCFKAVWLDNIPILNAESIEAPSIPSRSTSVLSQDSNVAKQDLSTAIIVRARKINLEADLGQSISTVTLSLQSVVVRSRVTEDVTELSISMNQTDFTARGNLSGDLSMPDFLFQTVRRRDGNELVPDEHWKMLDLTITSGPLAMKLESDDQWLLQYRAEPLRVNVFDEWTLTNPTIPDQNRRLRLYFTVLGTKVVALMTAGTVPKLVVYAGKFAANLEAQKEGAIRDSKIFRSMQGAKPENALSQVATALFQSARSKFKEEESLSYAIGQHMSLRLEELLFVLFPRALDDRALARFVGRNVSARLERVVDIRGFPTVRDLHLSLSHMAIAQLVKYSFQHAPGGSNADVFQWTQPVLRGVQENVIFSLPSMDMQMVAHEQNDSDKKVLLYDFNSTFVRREEQKELDNINITFNLGLYSWLTGLHKTFSNELKRAQDVAEWRPTPLASISTALRARSVEAISTPEKEEILTESHLLSKHLSLPGISAGSVIPQPTPLAADPLRPPKRSSEITYVARTRHIERLTVRQLGEATPDVMHPFFTKKAGFNLETALPQYVHEYATLPVEEIMKVLVKIYSKQLRAVNEGNGSS</sequence>
<feature type="transmembrane region" description="Helical" evidence="2">
    <location>
        <begin position="5"/>
        <end position="26"/>
    </location>
</feature>
<keyword evidence="2" id="KW-0812">Transmembrane</keyword>
<evidence type="ECO:0000256" key="1">
    <source>
        <dbReference type="SAM" id="MobiDB-lite"/>
    </source>
</evidence>
<feature type="compositionally biased region" description="Polar residues" evidence="1">
    <location>
        <begin position="1188"/>
        <end position="1198"/>
    </location>
</feature>
<dbReference type="Pfam" id="PF21678">
    <property type="entry name" value="Csf1_N"/>
    <property type="match status" value="1"/>
</dbReference>
<organism evidence="4 5">
    <name type="scientific">Rickenella mellea</name>
    <dbReference type="NCBI Taxonomy" id="50990"/>
    <lineage>
        <taxon>Eukaryota</taxon>
        <taxon>Fungi</taxon>
        <taxon>Dikarya</taxon>
        <taxon>Basidiomycota</taxon>
        <taxon>Agaricomycotina</taxon>
        <taxon>Agaricomycetes</taxon>
        <taxon>Hymenochaetales</taxon>
        <taxon>Rickenellaceae</taxon>
        <taxon>Rickenella</taxon>
    </lineage>
</organism>
<feature type="region of interest" description="Disordered" evidence="1">
    <location>
        <begin position="2410"/>
        <end position="2431"/>
    </location>
</feature>
<dbReference type="OrthoDB" id="10051416at2759"/>
<dbReference type="VEuPathDB" id="FungiDB:BD410DRAFT_116796"/>
<dbReference type="GO" id="GO:0006113">
    <property type="term" value="P:fermentation"/>
    <property type="evidence" value="ECO:0007669"/>
    <property type="project" value="InterPro"/>
</dbReference>
<feature type="domain" description="Csf1 N-terminal" evidence="3">
    <location>
        <begin position="18"/>
        <end position="785"/>
    </location>
</feature>
<keyword evidence="5" id="KW-1185">Reference proteome</keyword>